<keyword evidence="1" id="KW-0677">Repeat</keyword>
<keyword evidence="7" id="KW-1185">Reference proteome</keyword>
<dbReference type="Pfam" id="PF07679">
    <property type="entry name" value="I-set"/>
    <property type="match status" value="1"/>
</dbReference>
<dbReference type="EnsemblMetazoa" id="SMAR015233-RA">
    <property type="protein sequence ID" value="SMAR015233-PA"/>
    <property type="gene ID" value="SMAR015233"/>
</dbReference>
<dbReference type="PROSITE" id="PS50835">
    <property type="entry name" value="IG_LIKE"/>
    <property type="match status" value="1"/>
</dbReference>
<dbReference type="eggNOG" id="KOG3510">
    <property type="taxonomic scope" value="Eukaryota"/>
</dbReference>
<evidence type="ECO:0000259" key="5">
    <source>
        <dbReference type="PROSITE" id="PS50835"/>
    </source>
</evidence>
<dbReference type="InterPro" id="IPR003599">
    <property type="entry name" value="Ig_sub"/>
</dbReference>
<proteinExistence type="predicted"/>
<dbReference type="PhylomeDB" id="T1JN04"/>
<protein>
    <recommendedName>
        <fullName evidence="5">Ig-like domain-containing protein</fullName>
    </recommendedName>
</protein>
<name>T1JN04_STRMM</name>
<evidence type="ECO:0000313" key="6">
    <source>
        <dbReference type="EnsemblMetazoa" id="SMAR015233-PA"/>
    </source>
</evidence>
<dbReference type="InterPro" id="IPR036179">
    <property type="entry name" value="Ig-like_dom_sf"/>
</dbReference>
<feature type="domain" description="Ig-like" evidence="5">
    <location>
        <begin position="28"/>
        <end position="124"/>
    </location>
</feature>
<dbReference type="SMART" id="SM00409">
    <property type="entry name" value="IG"/>
    <property type="match status" value="1"/>
</dbReference>
<dbReference type="Gene3D" id="2.60.40.10">
    <property type="entry name" value="Immunoglobulins"/>
    <property type="match status" value="1"/>
</dbReference>
<keyword evidence="3" id="KW-0393">Immunoglobulin domain</keyword>
<dbReference type="InterPro" id="IPR051170">
    <property type="entry name" value="Neural/epithelial_adhesion"/>
</dbReference>
<keyword evidence="2" id="KW-1015">Disulfide bond</keyword>
<evidence type="ECO:0000313" key="7">
    <source>
        <dbReference type="Proteomes" id="UP000014500"/>
    </source>
</evidence>
<dbReference type="AlphaFoldDB" id="T1JN04"/>
<accession>T1JN04</accession>
<dbReference type="EMBL" id="JH431728">
    <property type="status" value="NOT_ANNOTATED_CDS"/>
    <property type="molecule type" value="Genomic_DNA"/>
</dbReference>
<reference evidence="6" key="2">
    <citation type="submission" date="2015-02" db="UniProtKB">
        <authorList>
            <consortium name="EnsemblMetazoa"/>
        </authorList>
    </citation>
    <scope>IDENTIFICATION</scope>
</reference>
<dbReference type="Proteomes" id="UP000014500">
    <property type="component" value="Unassembled WGS sequence"/>
</dbReference>
<dbReference type="STRING" id="126957.T1JN04"/>
<evidence type="ECO:0000256" key="4">
    <source>
        <dbReference type="SAM" id="MobiDB-lite"/>
    </source>
</evidence>
<dbReference type="GO" id="GO:0043005">
    <property type="term" value="C:neuron projection"/>
    <property type="evidence" value="ECO:0007669"/>
    <property type="project" value="TreeGrafter"/>
</dbReference>
<dbReference type="SUPFAM" id="SSF48726">
    <property type="entry name" value="Immunoglobulin"/>
    <property type="match status" value="1"/>
</dbReference>
<dbReference type="InterPro" id="IPR013098">
    <property type="entry name" value="Ig_I-set"/>
</dbReference>
<dbReference type="InterPro" id="IPR013783">
    <property type="entry name" value="Ig-like_fold"/>
</dbReference>
<dbReference type="PANTHER" id="PTHR12231">
    <property type="entry name" value="CTX-RELATED TYPE I TRANSMEMBRANE PROTEIN"/>
    <property type="match status" value="1"/>
</dbReference>
<reference evidence="7" key="1">
    <citation type="submission" date="2011-05" db="EMBL/GenBank/DDBJ databases">
        <authorList>
            <person name="Richards S.R."/>
            <person name="Qu J."/>
            <person name="Jiang H."/>
            <person name="Jhangiani S.N."/>
            <person name="Agravi P."/>
            <person name="Goodspeed R."/>
            <person name="Gross S."/>
            <person name="Mandapat C."/>
            <person name="Jackson L."/>
            <person name="Mathew T."/>
            <person name="Pu L."/>
            <person name="Thornton R."/>
            <person name="Saada N."/>
            <person name="Wilczek-Boney K.B."/>
            <person name="Lee S."/>
            <person name="Kovar C."/>
            <person name="Wu Y."/>
            <person name="Scherer S.E."/>
            <person name="Worley K.C."/>
            <person name="Muzny D.M."/>
            <person name="Gibbs R."/>
        </authorList>
    </citation>
    <scope>NUCLEOTIDE SEQUENCE</scope>
    <source>
        <strain evidence="7">Brora</strain>
    </source>
</reference>
<organism evidence="6 7">
    <name type="scientific">Strigamia maritima</name>
    <name type="common">European centipede</name>
    <name type="synonym">Geophilus maritimus</name>
    <dbReference type="NCBI Taxonomy" id="126957"/>
    <lineage>
        <taxon>Eukaryota</taxon>
        <taxon>Metazoa</taxon>
        <taxon>Ecdysozoa</taxon>
        <taxon>Arthropoda</taxon>
        <taxon>Myriapoda</taxon>
        <taxon>Chilopoda</taxon>
        <taxon>Pleurostigmophora</taxon>
        <taxon>Geophilomorpha</taxon>
        <taxon>Linotaeniidae</taxon>
        <taxon>Strigamia</taxon>
    </lineage>
</organism>
<dbReference type="FunFam" id="2.60.40.10:FF:000376">
    <property type="entry name" value="CLUMA_CG000981, isoform A"/>
    <property type="match status" value="1"/>
</dbReference>
<feature type="region of interest" description="Disordered" evidence="4">
    <location>
        <begin position="153"/>
        <end position="200"/>
    </location>
</feature>
<dbReference type="PANTHER" id="PTHR12231:SF253">
    <property type="entry name" value="DPR-INTERACTING PROTEIN ETA, ISOFORM B-RELATED"/>
    <property type="match status" value="1"/>
</dbReference>
<sequence>MGAYLCIASNGVPPAVSKRVRLQVNFEPVVKVPNQLVGAPYSKEVTIECYVEASPKSVNYWTRDKGEVLISSPKYNVSEIETSYKVFLKLTIRDLETKDFGVYKCVSKNSLGEAEGIIRLRELDLPPSGIQLEFEDRIEGHIVTNDSYSVHKNMDSLRNNGPGMDQPYQGRKYGLRGGTKGSLQDSRAQRGPADSSTDVSTKPSSIIALLVLWLQCLPLIIPAVTAQTF</sequence>
<evidence type="ECO:0000256" key="1">
    <source>
        <dbReference type="ARBA" id="ARBA00022737"/>
    </source>
</evidence>
<evidence type="ECO:0000256" key="2">
    <source>
        <dbReference type="ARBA" id="ARBA00023157"/>
    </source>
</evidence>
<evidence type="ECO:0000256" key="3">
    <source>
        <dbReference type="ARBA" id="ARBA00023319"/>
    </source>
</evidence>
<dbReference type="OMA" id="NDSYSVH"/>
<dbReference type="HOGENOM" id="CLU_1211133_0_0_1"/>
<dbReference type="InterPro" id="IPR007110">
    <property type="entry name" value="Ig-like_dom"/>
</dbReference>